<sequence length="175" mass="19121">MTLLALAGCSSKTMVESDLHIKGAPDWVNEGTQMLNDKDGRLFHGVGSAAPMGNESLQKSTADERARAELARVLNSYLSVASKDYSAAASSGDESVSEQSVSRQIDNLTQINLTGARIIGRWRDTRTGTLYSIAELDMKRMKETLEKAEQMSPGLRDFITRESDTLFDRIAGDDS</sequence>
<reference evidence="1" key="1">
    <citation type="submission" date="2015-10" db="EMBL/GenBank/DDBJ databases">
        <title>Description of Candidatus Tenderia electrophaga gen. nov, sp. nov., an Uncultivated Electroautotroph from a Biocathode Enrichment.</title>
        <authorList>
            <person name="Eddie B.J."/>
            <person name="Malanoski A.P."/>
            <person name="Wang Z."/>
            <person name="Hall R.J."/>
            <person name="Oh S.D."/>
            <person name="Heiner C."/>
            <person name="Lin B."/>
            <person name="Strycharz-Glaven S.M."/>
        </authorList>
    </citation>
    <scope>NUCLEOTIDE SEQUENCE [LARGE SCALE GENOMIC DNA]</scope>
    <source>
        <strain evidence="1">NRL1</strain>
    </source>
</reference>
<dbReference type="STRING" id="1748243.Tel_14500"/>
<gene>
    <name evidence="1" type="ORF">Tel_14500</name>
</gene>
<evidence type="ECO:0000313" key="1">
    <source>
        <dbReference type="EMBL" id="ALP54254.1"/>
    </source>
</evidence>
<dbReference type="KEGG" id="tee:Tel_14500"/>
<dbReference type="Proteomes" id="UP000055136">
    <property type="component" value="Chromosome"/>
</dbReference>
<evidence type="ECO:0000313" key="2">
    <source>
        <dbReference type="Proteomes" id="UP000055136"/>
    </source>
</evidence>
<evidence type="ECO:0008006" key="3">
    <source>
        <dbReference type="Google" id="ProtNLM"/>
    </source>
</evidence>
<keyword evidence="2" id="KW-1185">Reference proteome</keyword>
<accession>A0A0S2TGI4</accession>
<dbReference type="EMBL" id="CP013099">
    <property type="protein sequence ID" value="ALP54254.1"/>
    <property type="molecule type" value="Genomic_DNA"/>
</dbReference>
<dbReference type="AlphaFoldDB" id="A0A0S2TGI4"/>
<protein>
    <recommendedName>
        <fullName evidence="3">LPP20 lipoprotein</fullName>
    </recommendedName>
</protein>
<organism evidence="1 2">
    <name type="scientific">Candidatus Tenderia electrophaga</name>
    <dbReference type="NCBI Taxonomy" id="1748243"/>
    <lineage>
        <taxon>Bacteria</taxon>
        <taxon>Pseudomonadati</taxon>
        <taxon>Pseudomonadota</taxon>
        <taxon>Gammaproteobacteria</taxon>
        <taxon>Candidatus Tenderiales</taxon>
        <taxon>Candidatus Tenderiaceae</taxon>
        <taxon>Candidatus Tenderia</taxon>
    </lineage>
</organism>
<name>A0A0S2TGI4_9GAMM</name>
<proteinExistence type="predicted"/>
<dbReference type="Gene3D" id="3.10.129.140">
    <property type="entry name" value="Helicobacter TNF-alpha-Inducing protein"/>
    <property type="match status" value="1"/>
</dbReference>